<dbReference type="InterPro" id="IPR050738">
    <property type="entry name" value="Sulfatase"/>
</dbReference>
<evidence type="ECO:0000259" key="3">
    <source>
        <dbReference type="Pfam" id="PF00884"/>
    </source>
</evidence>
<dbReference type="InterPro" id="IPR000917">
    <property type="entry name" value="Sulfatase_N"/>
</dbReference>
<dbReference type="Proteomes" id="UP001199916">
    <property type="component" value="Unassembled WGS sequence"/>
</dbReference>
<dbReference type="EMBL" id="JAJNBZ010000004">
    <property type="protein sequence ID" value="MCE5169163.1"/>
    <property type="molecule type" value="Genomic_DNA"/>
</dbReference>
<comment type="caution">
    <text evidence="4">The sequence shown here is derived from an EMBL/GenBank/DDBJ whole genome shotgun (WGS) entry which is preliminary data.</text>
</comment>
<reference evidence="4 5" key="1">
    <citation type="submission" date="2021-11" db="EMBL/GenBank/DDBJ databases">
        <title>Draft genome sequence of Paenibacillus profundus YoMME, a new Gram-positive bacteria with exoelectrogenic properties.</title>
        <authorList>
            <person name="Hubenova Y."/>
            <person name="Hubenova E."/>
            <person name="Manasiev Y."/>
            <person name="Peykov S."/>
            <person name="Mitov M."/>
        </authorList>
    </citation>
    <scope>NUCLEOTIDE SEQUENCE [LARGE SCALE GENOMIC DNA]</scope>
    <source>
        <strain evidence="4 5">YoMME</strain>
    </source>
</reference>
<comment type="similarity">
    <text evidence="1">Belongs to the sulfatase family.</text>
</comment>
<evidence type="ECO:0000313" key="4">
    <source>
        <dbReference type="EMBL" id="MCE5169163.1"/>
    </source>
</evidence>
<proteinExistence type="inferred from homology"/>
<evidence type="ECO:0000256" key="2">
    <source>
        <dbReference type="ARBA" id="ARBA00022801"/>
    </source>
</evidence>
<name>A0ABS8YFB6_9BACL</name>
<gene>
    <name evidence="4" type="ORF">LQV63_07560</name>
</gene>
<dbReference type="RefSeq" id="WP_233696238.1">
    <property type="nucleotide sequence ID" value="NZ_JAJNBZ010000004.1"/>
</dbReference>
<keyword evidence="2" id="KW-0378">Hydrolase</keyword>
<dbReference type="Gene3D" id="3.40.720.10">
    <property type="entry name" value="Alkaline Phosphatase, subunit A"/>
    <property type="match status" value="1"/>
</dbReference>
<accession>A0ABS8YFB6</accession>
<dbReference type="Pfam" id="PF00884">
    <property type="entry name" value="Sulfatase"/>
    <property type="match status" value="1"/>
</dbReference>
<dbReference type="SUPFAM" id="SSF53649">
    <property type="entry name" value="Alkaline phosphatase-like"/>
    <property type="match status" value="1"/>
</dbReference>
<dbReference type="CDD" id="cd16033">
    <property type="entry name" value="sulfatase_like"/>
    <property type="match status" value="1"/>
</dbReference>
<dbReference type="PANTHER" id="PTHR42693:SF53">
    <property type="entry name" value="ENDO-4-O-SULFATASE"/>
    <property type="match status" value="1"/>
</dbReference>
<keyword evidence="5" id="KW-1185">Reference proteome</keyword>
<evidence type="ECO:0000313" key="5">
    <source>
        <dbReference type="Proteomes" id="UP001199916"/>
    </source>
</evidence>
<dbReference type="InterPro" id="IPR017850">
    <property type="entry name" value="Alkaline_phosphatase_core_sf"/>
</dbReference>
<protein>
    <submittedName>
        <fullName evidence="4">Sulfatase-like hydrolase/transferase</fullName>
    </submittedName>
</protein>
<dbReference type="PANTHER" id="PTHR42693">
    <property type="entry name" value="ARYLSULFATASE FAMILY MEMBER"/>
    <property type="match status" value="1"/>
</dbReference>
<evidence type="ECO:0000256" key="1">
    <source>
        <dbReference type="ARBA" id="ARBA00008779"/>
    </source>
</evidence>
<feature type="domain" description="Sulfatase N-terminal" evidence="3">
    <location>
        <begin position="6"/>
        <end position="385"/>
    </location>
</feature>
<sequence>MSEQSPNIIMIVTDQQRRDTLRCYDPNTLCQTPNLDALAADSVVFDNAYTTCPVCTPARASLQTGMYPFKHGMQTNTYTLGCIVNELPDSPSLLSRQLQRHTNYSIGHTGKWHLGQGPVERSKFDRNLKHVAFPDIMAGHRSLPSDVGYEGDDFPGHGGGGWNYPQFRKYLADAGLELKIEHRISGHYEGHFAAEVTSPVETTIEHYLTNCAMFHMERFLERERPFMMGIHYWGPHEPYIAPSSTLDLYRNISIPPWQNFQAKEVGKPLIHDIKRSPVTDWSVFELFVKHYYASMTHIDAQIGRIVDFLKQRGIYDNTVIMFCADHGESLGIHGGLCDKGFFMYDETCHIPLLIKPSHGQPASRRESAMAGMCDLYATVLDCAGVHELPAGTDGRSLLPFIEGKEVDDWPESVVTEGAGLGGVMFTQRMIRRGDYKYVFNCGDIDELYNLRDDPHELVNLVGHTSYADMLADMRQALASWMKEHDDSLLIEFVRMRLRDK</sequence>
<organism evidence="4 5">
    <name type="scientific">Paenibacillus profundus</name>
    <dbReference type="NCBI Taxonomy" id="1173085"/>
    <lineage>
        <taxon>Bacteria</taxon>
        <taxon>Bacillati</taxon>
        <taxon>Bacillota</taxon>
        <taxon>Bacilli</taxon>
        <taxon>Bacillales</taxon>
        <taxon>Paenibacillaceae</taxon>
        <taxon>Paenibacillus</taxon>
    </lineage>
</organism>